<dbReference type="KEGG" id="dpm:FNV33_09835"/>
<dbReference type="KEGG" id="dpm:FNV33_09125"/>
<evidence type="ECO:0000313" key="5">
    <source>
        <dbReference type="Proteomes" id="UP000249099"/>
    </source>
</evidence>
<dbReference type="Proteomes" id="UP000249099">
    <property type="component" value="Unassembled WGS sequence"/>
</dbReference>
<dbReference type="KEGG" id="dpm:FNV33_09480"/>
<sequence>MSDNAFILRGATYEFKRHEFVIETRTRFDFNLEKIKSIQFGDIEAEAEFIAEDTRAGKYTFNLTWNPSYEKDLARGYLGFHDKGTSNKVVTLVYAETLRISSNNKFIARIVSNNTSLIFGGLN</sequence>
<dbReference type="AlphaFoldDB" id="A0A328KHJ4"/>
<dbReference type="EMBL" id="CP041626">
    <property type="protein sequence ID" value="QDO92145.1"/>
    <property type="molecule type" value="Genomic_DNA"/>
</dbReference>
<dbReference type="Proteomes" id="UP000315953">
    <property type="component" value="Chromosome"/>
</dbReference>
<evidence type="ECO:0000313" key="2">
    <source>
        <dbReference type="EMBL" id="QDO92210.1"/>
    </source>
</evidence>
<reference evidence="4 5" key="1">
    <citation type="submission" date="2017-03" db="EMBL/GenBank/DDBJ databases">
        <title>wgs assembly of Dolosigranulum pigrum KPL CDC strains.</title>
        <authorList>
            <person name="Brugger S.D."/>
            <person name="Pettigrew M."/>
            <person name="Kong Y."/>
            <person name="Lemon K.P."/>
        </authorList>
    </citation>
    <scope>NUCLEOTIDE SEQUENCE [LARGE SCALE GENOMIC DNA]</scope>
    <source>
        <strain evidence="4 5">KPL1931_CDC4294-98</strain>
    </source>
</reference>
<dbReference type="RefSeq" id="WP_112790469.1">
    <property type="nucleotide sequence ID" value="NZ_CP041626.1"/>
</dbReference>
<organism evidence="4 5">
    <name type="scientific">Dolosigranulum pigrum</name>
    <dbReference type="NCBI Taxonomy" id="29394"/>
    <lineage>
        <taxon>Bacteria</taxon>
        <taxon>Bacillati</taxon>
        <taxon>Bacillota</taxon>
        <taxon>Bacilli</taxon>
        <taxon>Lactobacillales</taxon>
        <taxon>Carnobacteriaceae</taxon>
        <taxon>Dolosigranulum</taxon>
    </lineage>
</organism>
<protein>
    <submittedName>
        <fullName evidence="4">Uncharacterized protein</fullName>
    </submittedName>
</protein>
<reference evidence="1 6" key="2">
    <citation type="submission" date="2019-07" db="EMBL/GenBank/DDBJ databases">
        <title>Genome assembly of a nasal isolate of Dolosigranulum pigrum from a chronic sinusitis patient.</title>
        <authorList>
            <person name="Baig S."/>
            <person name="Overballe-Petersen S."/>
            <person name="Kaspar U."/>
            <person name="Rendboe A."/>
            <person name="de Man T."/>
            <person name="Liu C."/>
            <person name="Price L.B."/>
            <person name="Stegger M."/>
            <person name="Becker K."/>
            <person name="Skytt Andersen P."/>
        </authorList>
    </citation>
    <scope>NUCLEOTIDE SEQUENCE [LARGE SCALE GENOMIC DNA]</scope>
    <source>
        <strain evidence="1 6">83VPs-KB5</strain>
    </source>
</reference>
<accession>A0A328KHJ4</accession>
<proteinExistence type="predicted"/>
<gene>
    <name evidence="4" type="ORF">B8A44_08225</name>
    <name evidence="1" type="ORF">FNV33_09125</name>
    <name evidence="2" type="ORF">FNV33_09480</name>
    <name evidence="3" type="ORF">FNV33_09835</name>
</gene>
<dbReference type="EMBL" id="CP041626">
    <property type="protein sequence ID" value="QDO92210.1"/>
    <property type="molecule type" value="Genomic_DNA"/>
</dbReference>
<evidence type="ECO:0000313" key="4">
    <source>
        <dbReference type="EMBL" id="RAN62246.1"/>
    </source>
</evidence>
<dbReference type="EMBL" id="NAQV01000026">
    <property type="protein sequence ID" value="RAN62246.1"/>
    <property type="molecule type" value="Genomic_DNA"/>
</dbReference>
<evidence type="ECO:0000313" key="6">
    <source>
        <dbReference type="Proteomes" id="UP000315953"/>
    </source>
</evidence>
<evidence type="ECO:0000313" key="3">
    <source>
        <dbReference type="EMBL" id="QDO92275.1"/>
    </source>
</evidence>
<dbReference type="EMBL" id="CP041626">
    <property type="protein sequence ID" value="QDO92275.1"/>
    <property type="molecule type" value="Genomic_DNA"/>
</dbReference>
<evidence type="ECO:0000313" key="1">
    <source>
        <dbReference type="EMBL" id="QDO92145.1"/>
    </source>
</evidence>
<name>A0A328KHJ4_9LACT</name>